<organism evidence="4 5">
    <name type="scientific">Actinomadura monticuli</name>
    <dbReference type="NCBI Taxonomy" id="3097367"/>
    <lineage>
        <taxon>Bacteria</taxon>
        <taxon>Bacillati</taxon>
        <taxon>Actinomycetota</taxon>
        <taxon>Actinomycetes</taxon>
        <taxon>Streptosporangiales</taxon>
        <taxon>Thermomonosporaceae</taxon>
        <taxon>Actinomadura</taxon>
    </lineage>
</organism>
<evidence type="ECO:0000259" key="3">
    <source>
        <dbReference type="Pfam" id="PF09362"/>
    </source>
</evidence>
<dbReference type="PANTHER" id="PTHR43662">
    <property type="match status" value="1"/>
</dbReference>
<name>A0ABV4QH87_9ACTN</name>
<dbReference type="PROSITE" id="PS51257">
    <property type="entry name" value="PROKAR_LIPOPROTEIN"/>
    <property type="match status" value="1"/>
</dbReference>
<evidence type="ECO:0000313" key="4">
    <source>
        <dbReference type="EMBL" id="MFA1542055.1"/>
    </source>
</evidence>
<keyword evidence="2" id="KW-0732">Signal</keyword>
<dbReference type="Proteomes" id="UP001569963">
    <property type="component" value="Unassembled WGS sequence"/>
</dbReference>
<dbReference type="PANTHER" id="PTHR43662:SF3">
    <property type="entry name" value="DOMAIN PROTEIN, PUTATIVE (AFU_ORTHOLOGUE AFUA_6G11970)-RELATED"/>
    <property type="match status" value="1"/>
</dbReference>
<evidence type="ECO:0000256" key="2">
    <source>
        <dbReference type="SAM" id="SignalP"/>
    </source>
</evidence>
<feature type="compositionally biased region" description="Pro residues" evidence="1">
    <location>
        <begin position="82"/>
        <end position="111"/>
    </location>
</feature>
<sequence length="469" mass="48825">MGRKKKAFAVLIPALALVATACQETPGVAQPNGPQATRTANPAAYPGRPAADDGSGIPNLQGGGQQNGGAQGYGRPTAQPTAEPPADPAAEPPADPSAEPPADPSAEPPADPSADPTDGTGGQNGDGGQMGGDGGQNGDQGDGQNGDQGNGDQGNGDQGNGDQGEQPPPNPELRADQFVDIRKAPRVRQPRRTRQASTGVFASECGVNEGQAHSNPDNVLAAPGVVNGAHHIHDYVGNLDTNAFSTDETFAAAGTTCTNGDKSAYFWPVIRLRDGQDDSDRAAQSTADGNIGSIVTPSSVKLQFLGNPRSKVTAMPQFIRVAVGDAKAVTNGLKNAHASWTCSGFENRAFTDKYPLCPQGSQVKRVLNFPSCWDGQNTDSANHRDHIQFPDARTGQCPQGTKAVPQLRMTLAYNVPAKPLAFALDSFPESGHDPVTDHGDLINVMGEQLMRQAVNAINKGARTTGKRRR</sequence>
<evidence type="ECO:0000313" key="5">
    <source>
        <dbReference type="Proteomes" id="UP001569963"/>
    </source>
</evidence>
<dbReference type="RefSeq" id="WP_371952213.1">
    <property type="nucleotide sequence ID" value="NZ_JAXCEI010000011.1"/>
</dbReference>
<gene>
    <name evidence="4" type="ORF">SM611_24240</name>
</gene>
<dbReference type="Pfam" id="PF09362">
    <property type="entry name" value="DUF1996"/>
    <property type="match status" value="1"/>
</dbReference>
<dbReference type="InterPro" id="IPR018535">
    <property type="entry name" value="DUF1996"/>
</dbReference>
<dbReference type="EMBL" id="JAXCEI010000011">
    <property type="protein sequence ID" value="MFA1542055.1"/>
    <property type="molecule type" value="Genomic_DNA"/>
</dbReference>
<feature type="domain" description="DUF1996" evidence="3">
    <location>
        <begin position="222"/>
        <end position="418"/>
    </location>
</feature>
<feature type="signal peptide" evidence="2">
    <location>
        <begin position="1"/>
        <end position="21"/>
    </location>
</feature>
<keyword evidence="5" id="KW-1185">Reference proteome</keyword>
<comment type="caution">
    <text evidence="4">The sequence shown here is derived from an EMBL/GenBank/DDBJ whole genome shotgun (WGS) entry which is preliminary data.</text>
</comment>
<feature type="region of interest" description="Disordered" evidence="1">
    <location>
        <begin position="25"/>
        <end position="202"/>
    </location>
</feature>
<feature type="compositionally biased region" description="Basic residues" evidence="1">
    <location>
        <begin position="184"/>
        <end position="194"/>
    </location>
</feature>
<protein>
    <submittedName>
        <fullName evidence="4">DUF1996 domain-containing protein</fullName>
    </submittedName>
</protein>
<reference evidence="4 5" key="1">
    <citation type="submission" date="2023-11" db="EMBL/GenBank/DDBJ databases">
        <title>Actinomadura monticuli sp. nov., isolated from volcanic ash.</title>
        <authorList>
            <person name="Lee S.D."/>
            <person name="Yang H."/>
            <person name="Kim I.S."/>
        </authorList>
    </citation>
    <scope>NUCLEOTIDE SEQUENCE [LARGE SCALE GENOMIC DNA]</scope>
    <source>
        <strain evidence="4 5">DLS-62</strain>
    </source>
</reference>
<feature type="compositionally biased region" description="Gly residues" evidence="1">
    <location>
        <begin position="119"/>
        <end position="162"/>
    </location>
</feature>
<feature type="compositionally biased region" description="Basic and acidic residues" evidence="1">
    <location>
        <begin position="173"/>
        <end position="183"/>
    </location>
</feature>
<proteinExistence type="predicted"/>
<feature type="chain" id="PRO_5045847643" evidence="2">
    <location>
        <begin position="22"/>
        <end position="469"/>
    </location>
</feature>
<evidence type="ECO:0000256" key="1">
    <source>
        <dbReference type="SAM" id="MobiDB-lite"/>
    </source>
</evidence>
<accession>A0ABV4QH87</accession>
<feature type="compositionally biased region" description="Gly residues" evidence="1">
    <location>
        <begin position="61"/>
        <end position="72"/>
    </location>
</feature>